<evidence type="ECO:0000313" key="1">
    <source>
        <dbReference type="EMBL" id="GAB1222408.1"/>
    </source>
</evidence>
<accession>A0ABQ0DI21</accession>
<sequence length="53" mass="6509">MLKDDDKNNVIEMYDSEDYEYCYNIDNDSFDSVEYLYNRNLIDYLDDYLNSLN</sequence>
<gene>
    <name evidence="1" type="ORF">ENUP19_0107G0017</name>
</gene>
<dbReference type="Proteomes" id="UP001628156">
    <property type="component" value="Unassembled WGS sequence"/>
</dbReference>
<proteinExistence type="predicted"/>
<organism evidence="1 2">
    <name type="scientific">Entamoeba nuttalli</name>
    <dbReference type="NCBI Taxonomy" id="412467"/>
    <lineage>
        <taxon>Eukaryota</taxon>
        <taxon>Amoebozoa</taxon>
        <taxon>Evosea</taxon>
        <taxon>Archamoebae</taxon>
        <taxon>Mastigamoebida</taxon>
        <taxon>Entamoebidae</taxon>
        <taxon>Entamoeba</taxon>
    </lineage>
</organism>
<reference evidence="1 2" key="1">
    <citation type="journal article" date="2019" name="PLoS Negl. Trop. Dis.">
        <title>Whole genome sequencing of Entamoeba nuttalli reveals mammalian host-related molecular signatures and a novel octapeptide-repeat surface protein.</title>
        <authorList>
            <person name="Tanaka M."/>
            <person name="Makiuchi T."/>
            <person name="Komiyama T."/>
            <person name="Shiina T."/>
            <person name="Osaki K."/>
            <person name="Tachibana H."/>
        </authorList>
    </citation>
    <scope>NUCLEOTIDE SEQUENCE [LARGE SCALE GENOMIC DNA]</scope>
    <source>
        <strain evidence="1 2">P19-061405</strain>
    </source>
</reference>
<dbReference type="EMBL" id="BAAFRS010000107">
    <property type="protein sequence ID" value="GAB1222408.1"/>
    <property type="molecule type" value="Genomic_DNA"/>
</dbReference>
<evidence type="ECO:0000313" key="2">
    <source>
        <dbReference type="Proteomes" id="UP001628156"/>
    </source>
</evidence>
<name>A0ABQ0DI21_9EUKA</name>
<comment type="caution">
    <text evidence="1">The sequence shown here is derived from an EMBL/GenBank/DDBJ whole genome shotgun (WGS) entry which is preliminary data.</text>
</comment>
<keyword evidence="2" id="KW-1185">Reference proteome</keyword>
<protein>
    <submittedName>
        <fullName evidence="1">Uncharacterized protein</fullName>
    </submittedName>
</protein>